<accession>A0AAU9MCY6</accession>
<name>A0AAU9MCY6_9ASTR</name>
<keyword evidence="1" id="KW-1133">Transmembrane helix</keyword>
<reference evidence="2 3" key="1">
    <citation type="submission" date="2022-01" db="EMBL/GenBank/DDBJ databases">
        <authorList>
            <person name="Xiong W."/>
            <person name="Schranz E."/>
        </authorList>
    </citation>
    <scope>NUCLEOTIDE SEQUENCE [LARGE SCALE GENOMIC DNA]</scope>
</reference>
<proteinExistence type="predicted"/>
<dbReference type="EMBL" id="CAKMRJ010001112">
    <property type="protein sequence ID" value="CAH1422493.1"/>
    <property type="molecule type" value="Genomic_DNA"/>
</dbReference>
<comment type="caution">
    <text evidence="2">The sequence shown here is derived from an EMBL/GenBank/DDBJ whole genome shotgun (WGS) entry which is preliminary data.</text>
</comment>
<keyword evidence="1" id="KW-0812">Transmembrane</keyword>
<evidence type="ECO:0000313" key="2">
    <source>
        <dbReference type="EMBL" id="CAH1422493.1"/>
    </source>
</evidence>
<keyword evidence="3" id="KW-1185">Reference proteome</keyword>
<organism evidence="2 3">
    <name type="scientific">Lactuca virosa</name>
    <dbReference type="NCBI Taxonomy" id="75947"/>
    <lineage>
        <taxon>Eukaryota</taxon>
        <taxon>Viridiplantae</taxon>
        <taxon>Streptophyta</taxon>
        <taxon>Embryophyta</taxon>
        <taxon>Tracheophyta</taxon>
        <taxon>Spermatophyta</taxon>
        <taxon>Magnoliopsida</taxon>
        <taxon>eudicotyledons</taxon>
        <taxon>Gunneridae</taxon>
        <taxon>Pentapetalae</taxon>
        <taxon>asterids</taxon>
        <taxon>campanulids</taxon>
        <taxon>Asterales</taxon>
        <taxon>Asteraceae</taxon>
        <taxon>Cichorioideae</taxon>
        <taxon>Cichorieae</taxon>
        <taxon>Lactucinae</taxon>
        <taxon>Lactuca</taxon>
    </lineage>
</organism>
<gene>
    <name evidence="2" type="ORF">LVIROSA_LOCUS9821</name>
</gene>
<keyword evidence="1" id="KW-0472">Membrane</keyword>
<dbReference type="AlphaFoldDB" id="A0AAU9MCY6"/>
<feature type="transmembrane region" description="Helical" evidence="1">
    <location>
        <begin position="85"/>
        <end position="103"/>
    </location>
</feature>
<evidence type="ECO:0000313" key="3">
    <source>
        <dbReference type="Proteomes" id="UP001157418"/>
    </source>
</evidence>
<sequence length="125" mass="13919">MSTSFPPFKSSSLLNLLSIGFYRVVDHSTVSLTISSEAGTTNFVLHSILKAVYNGHFEGGYRAQHLQAPTTNLCQFPEGISFGHFVVHLLFHTLVVVSFRCLMECARQKGKFLLSKPNLKNLNKC</sequence>
<evidence type="ECO:0000256" key="1">
    <source>
        <dbReference type="SAM" id="Phobius"/>
    </source>
</evidence>
<protein>
    <submittedName>
        <fullName evidence="2">Uncharacterized protein</fullName>
    </submittedName>
</protein>
<dbReference type="Proteomes" id="UP001157418">
    <property type="component" value="Unassembled WGS sequence"/>
</dbReference>